<gene>
    <name evidence="1" type="ORF">T459_29432</name>
</gene>
<evidence type="ECO:0000313" key="1">
    <source>
        <dbReference type="EMBL" id="PHT65007.1"/>
    </source>
</evidence>
<keyword evidence="2" id="KW-1185">Reference proteome</keyword>
<proteinExistence type="predicted"/>
<comment type="caution">
    <text evidence="1">The sequence shown here is derived from an EMBL/GenBank/DDBJ whole genome shotgun (WGS) entry which is preliminary data.</text>
</comment>
<sequence length="81" mass="9110">MAMKNLQGLGDYKSVSYKDLCMFAGVNFPSSFKMPKLEKYDGHGDPVAYLRRYCNQLRGVRGKEELLMAYFGESLSGLASE</sequence>
<dbReference type="Proteomes" id="UP000222542">
    <property type="component" value="Unassembled WGS sequence"/>
</dbReference>
<dbReference type="EMBL" id="AYRZ02000012">
    <property type="protein sequence ID" value="PHT65007.1"/>
    <property type="molecule type" value="Genomic_DNA"/>
</dbReference>
<dbReference type="Gramene" id="PHT65007">
    <property type="protein sequence ID" value="PHT65007"/>
    <property type="gene ID" value="T459_29432"/>
</dbReference>
<dbReference type="PANTHER" id="PTHR33223:SF8">
    <property type="entry name" value="OS04G0172440 PROTEIN"/>
    <property type="match status" value="1"/>
</dbReference>
<evidence type="ECO:0000313" key="2">
    <source>
        <dbReference type="Proteomes" id="UP000222542"/>
    </source>
</evidence>
<dbReference type="PANTHER" id="PTHR33223">
    <property type="entry name" value="CCHC-TYPE DOMAIN-CONTAINING PROTEIN"/>
    <property type="match status" value="1"/>
</dbReference>
<accession>A0A2G2Y5G5</accession>
<reference evidence="1 2" key="2">
    <citation type="journal article" date="2017" name="Genome Biol.">
        <title>New reference genome sequences of hot pepper reveal the massive evolution of plant disease-resistance genes by retroduplication.</title>
        <authorList>
            <person name="Kim S."/>
            <person name="Park J."/>
            <person name="Yeom S.I."/>
            <person name="Kim Y.M."/>
            <person name="Seo E."/>
            <person name="Kim K.T."/>
            <person name="Kim M.S."/>
            <person name="Lee J.M."/>
            <person name="Cheong K."/>
            <person name="Shin H.S."/>
            <person name="Kim S.B."/>
            <person name="Han K."/>
            <person name="Lee J."/>
            <person name="Park M."/>
            <person name="Lee H.A."/>
            <person name="Lee H.Y."/>
            <person name="Lee Y."/>
            <person name="Oh S."/>
            <person name="Lee J.H."/>
            <person name="Choi E."/>
            <person name="Choi E."/>
            <person name="Lee S.E."/>
            <person name="Jeon J."/>
            <person name="Kim H."/>
            <person name="Choi G."/>
            <person name="Song H."/>
            <person name="Lee J."/>
            <person name="Lee S.C."/>
            <person name="Kwon J.K."/>
            <person name="Lee H.Y."/>
            <person name="Koo N."/>
            <person name="Hong Y."/>
            <person name="Kim R.W."/>
            <person name="Kang W.H."/>
            <person name="Huh J.H."/>
            <person name="Kang B.C."/>
            <person name="Yang T.J."/>
            <person name="Lee Y.H."/>
            <person name="Bennetzen J.L."/>
            <person name="Choi D."/>
        </authorList>
    </citation>
    <scope>NUCLEOTIDE SEQUENCE [LARGE SCALE GENOMIC DNA]</scope>
    <source>
        <strain evidence="2">cv. CM334</strain>
    </source>
</reference>
<name>A0A2G2Y5G5_CAPAN</name>
<reference evidence="1 2" key="1">
    <citation type="journal article" date="2014" name="Nat. Genet.">
        <title>Genome sequence of the hot pepper provides insights into the evolution of pungency in Capsicum species.</title>
        <authorList>
            <person name="Kim S."/>
            <person name="Park M."/>
            <person name="Yeom S.I."/>
            <person name="Kim Y.M."/>
            <person name="Lee J.M."/>
            <person name="Lee H.A."/>
            <person name="Seo E."/>
            <person name="Choi J."/>
            <person name="Cheong K."/>
            <person name="Kim K.T."/>
            <person name="Jung K."/>
            <person name="Lee G.W."/>
            <person name="Oh S.K."/>
            <person name="Bae C."/>
            <person name="Kim S.B."/>
            <person name="Lee H.Y."/>
            <person name="Kim S.Y."/>
            <person name="Kim M.S."/>
            <person name="Kang B.C."/>
            <person name="Jo Y.D."/>
            <person name="Yang H.B."/>
            <person name="Jeong H.J."/>
            <person name="Kang W.H."/>
            <person name="Kwon J.K."/>
            <person name="Shin C."/>
            <person name="Lim J.Y."/>
            <person name="Park J.H."/>
            <person name="Huh J.H."/>
            <person name="Kim J.S."/>
            <person name="Kim B.D."/>
            <person name="Cohen O."/>
            <person name="Paran I."/>
            <person name="Suh M.C."/>
            <person name="Lee S.B."/>
            <person name="Kim Y.K."/>
            <person name="Shin Y."/>
            <person name="Noh S.J."/>
            <person name="Park J."/>
            <person name="Seo Y.S."/>
            <person name="Kwon S.Y."/>
            <person name="Kim H.A."/>
            <person name="Park J.M."/>
            <person name="Kim H.J."/>
            <person name="Choi S.B."/>
            <person name="Bosland P.W."/>
            <person name="Reeves G."/>
            <person name="Jo S.H."/>
            <person name="Lee B.W."/>
            <person name="Cho H.T."/>
            <person name="Choi H.S."/>
            <person name="Lee M.S."/>
            <person name="Yu Y."/>
            <person name="Do Choi Y."/>
            <person name="Park B.S."/>
            <person name="van Deynze A."/>
            <person name="Ashrafi H."/>
            <person name="Hill T."/>
            <person name="Kim W.T."/>
            <person name="Pai H.S."/>
            <person name="Ahn H.K."/>
            <person name="Yeam I."/>
            <person name="Giovannoni J.J."/>
            <person name="Rose J.K."/>
            <person name="Sorensen I."/>
            <person name="Lee S.J."/>
            <person name="Kim R.W."/>
            <person name="Choi I.Y."/>
            <person name="Choi B.S."/>
            <person name="Lim J.S."/>
            <person name="Lee Y.H."/>
            <person name="Choi D."/>
        </authorList>
    </citation>
    <scope>NUCLEOTIDE SEQUENCE [LARGE SCALE GENOMIC DNA]</scope>
    <source>
        <strain evidence="2">cv. CM334</strain>
    </source>
</reference>
<dbReference type="AlphaFoldDB" id="A0A2G2Y5G5"/>
<protein>
    <submittedName>
        <fullName evidence="1">Uncharacterized protein</fullName>
    </submittedName>
</protein>
<organism evidence="1 2">
    <name type="scientific">Capsicum annuum</name>
    <name type="common">Capsicum pepper</name>
    <dbReference type="NCBI Taxonomy" id="4072"/>
    <lineage>
        <taxon>Eukaryota</taxon>
        <taxon>Viridiplantae</taxon>
        <taxon>Streptophyta</taxon>
        <taxon>Embryophyta</taxon>
        <taxon>Tracheophyta</taxon>
        <taxon>Spermatophyta</taxon>
        <taxon>Magnoliopsida</taxon>
        <taxon>eudicotyledons</taxon>
        <taxon>Gunneridae</taxon>
        <taxon>Pentapetalae</taxon>
        <taxon>asterids</taxon>
        <taxon>lamiids</taxon>
        <taxon>Solanales</taxon>
        <taxon>Solanaceae</taxon>
        <taxon>Solanoideae</taxon>
        <taxon>Capsiceae</taxon>
        <taxon>Capsicum</taxon>
    </lineage>
</organism>